<evidence type="ECO:0000256" key="3">
    <source>
        <dbReference type="ARBA" id="ARBA00022692"/>
    </source>
</evidence>
<feature type="transmembrane region" description="Helical" evidence="8">
    <location>
        <begin position="135"/>
        <end position="154"/>
    </location>
</feature>
<evidence type="ECO:0000256" key="2">
    <source>
        <dbReference type="ARBA" id="ARBA00022448"/>
    </source>
</evidence>
<dbReference type="InterPro" id="IPR011527">
    <property type="entry name" value="ABC1_TM_dom"/>
</dbReference>
<evidence type="ECO:0000259" key="10">
    <source>
        <dbReference type="PROSITE" id="PS50929"/>
    </source>
</evidence>
<proteinExistence type="predicted"/>
<dbReference type="GO" id="GO:0090374">
    <property type="term" value="P:oligopeptide export from mitochondrion"/>
    <property type="evidence" value="ECO:0007669"/>
    <property type="project" value="TreeGrafter"/>
</dbReference>
<dbReference type="OMA" id="FARGWDM"/>
<name>C5LGL0_PERM5</name>
<feature type="signal peptide" evidence="9">
    <location>
        <begin position="1"/>
        <end position="22"/>
    </location>
</feature>
<feature type="domain" description="ABC transmembrane type-1" evidence="10">
    <location>
        <begin position="1"/>
        <end position="226"/>
    </location>
</feature>
<accession>C5LGL0</accession>
<protein>
    <submittedName>
        <fullName evidence="11">Multidrug resistance protein, putative</fullName>
    </submittedName>
</protein>
<organism evidence="12">
    <name type="scientific">Perkinsus marinus (strain ATCC 50983 / TXsc)</name>
    <dbReference type="NCBI Taxonomy" id="423536"/>
    <lineage>
        <taxon>Eukaryota</taxon>
        <taxon>Sar</taxon>
        <taxon>Alveolata</taxon>
        <taxon>Perkinsozoa</taxon>
        <taxon>Perkinsea</taxon>
        <taxon>Perkinsida</taxon>
        <taxon>Perkinsidae</taxon>
        <taxon>Perkinsus</taxon>
    </lineage>
</organism>
<dbReference type="InterPro" id="IPR039421">
    <property type="entry name" value="Type_1_exporter"/>
</dbReference>
<gene>
    <name evidence="11" type="ORF">Pmar_PMAR002670</name>
</gene>
<dbReference type="OrthoDB" id="6500128at2759"/>
<sequence>MCNGALMPVFSLLFGDFASASAGGLDGFMDRVVTVTWQMCILAGVALVTGAIFNTCFTYFSENQASRLRVKYLQAVIGQDIAWFDMRTPAAIPSRMAEDVLKVRDAIGSKASMCCVNIAMTVVGYIIAFYRGWQITLVMMSSLPLIMIAGFLMAKTMSSLSSKGQTQYAAAGAVAEEVLGSVKTVAAFGGEKRSMVKYALVVKDALRSGIRGGIFRGLSIGFTMAVYLDICSYLLVWWFSDS</sequence>
<keyword evidence="5 8" id="KW-1133">Transmembrane helix</keyword>
<dbReference type="Proteomes" id="UP000007800">
    <property type="component" value="Unassembled WGS sequence"/>
</dbReference>
<keyword evidence="2" id="KW-0813">Transport</keyword>
<feature type="transmembrane region" description="Helical" evidence="8">
    <location>
        <begin position="111"/>
        <end position="129"/>
    </location>
</feature>
<dbReference type="InParanoid" id="C5LGL0"/>
<evidence type="ECO:0000256" key="4">
    <source>
        <dbReference type="ARBA" id="ARBA00022737"/>
    </source>
</evidence>
<dbReference type="PROSITE" id="PS50929">
    <property type="entry name" value="ABC_TM1F"/>
    <property type="match status" value="1"/>
</dbReference>
<feature type="transmembrane region" description="Helical" evidence="8">
    <location>
        <begin position="217"/>
        <end position="239"/>
    </location>
</feature>
<evidence type="ECO:0000256" key="5">
    <source>
        <dbReference type="ARBA" id="ARBA00022989"/>
    </source>
</evidence>
<dbReference type="PANTHER" id="PTHR43394:SF16">
    <property type="entry name" value="ABC TRANSPORTER B FAMILY MEMBER 4-LIKE ISOFORM X1"/>
    <property type="match status" value="1"/>
</dbReference>
<feature type="chain" id="PRO_5002955072" evidence="9">
    <location>
        <begin position="23"/>
        <end position="242"/>
    </location>
</feature>
<evidence type="ECO:0000256" key="9">
    <source>
        <dbReference type="SAM" id="SignalP"/>
    </source>
</evidence>
<evidence type="ECO:0000313" key="12">
    <source>
        <dbReference type="Proteomes" id="UP000007800"/>
    </source>
</evidence>
<keyword evidence="12" id="KW-1185">Reference proteome</keyword>
<evidence type="ECO:0000313" key="11">
    <source>
        <dbReference type="EMBL" id="EER04129.1"/>
    </source>
</evidence>
<dbReference type="RefSeq" id="XP_002772313.1">
    <property type="nucleotide sequence ID" value="XM_002772267.1"/>
</dbReference>
<dbReference type="GeneID" id="9045380"/>
<dbReference type="EMBL" id="GG681846">
    <property type="protein sequence ID" value="EER04129.1"/>
    <property type="molecule type" value="Genomic_DNA"/>
</dbReference>
<evidence type="ECO:0000256" key="7">
    <source>
        <dbReference type="ARBA" id="ARBA00023180"/>
    </source>
</evidence>
<dbReference type="GO" id="GO:0005743">
    <property type="term" value="C:mitochondrial inner membrane"/>
    <property type="evidence" value="ECO:0007669"/>
    <property type="project" value="TreeGrafter"/>
</dbReference>
<dbReference type="PANTHER" id="PTHR43394">
    <property type="entry name" value="ATP-DEPENDENT PERMEASE MDL1, MITOCHONDRIAL"/>
    <property type="match status" value="1"/>
</dbReference>
<keyword evidence="4" id="KW-0677">Repeat</keyword>
<dbReference type="GO" id="GO:0005524">
    <property type="term" value="F:ATP binding"/>
    <property type="evidence" value="ECO:0007669"/>
    <property type="project" value="InterPro"/>
</dbReference>
<feature type="transmembrane region" description="Helical" evidence="8">
    <location>
        <begin position="36"/>
        <end position="60"/>
    </location>
</feature>
<keyword evidence="9" id="KW-0732">Signal</keyword>
<keyword evidence="6 8" id="KW-0472">Membrane</keyword>
<evidence type="ECO:0000256" key="8">
    <source>
        <dbReference type="SAM" id="Phobius"/>
    </source>
</evidence>
<keyword evidence="7" id="KW-0325">Glycoprotein</keyword>
<evidence type="ECO:0000256" key="6">
    <source>
        <dbReference type="ARBA" id="ARBA00023136"/>
    </source>
</evidence>
<dbReference type="SUPFAM" id="SSF90123">
    <property type="entry name" value="ABC transporter transmembrane region"/>
    <property type="match status" value="1"/>
</dbReference>
<dbReference type="Gene3D" id="1.20.1560.10">
    <property type="entry name" value="ABC transporter type 1, transmembrane domain"/>
    <property type="match status" value="1"/>
</dbReference>
<dbReference type="GO" id="GO:0015421">
    <property type="term" value="F:ABC-type oligopeptide transporter activity"/>
    <property type="evidence" value="ECO:0007669"/>
    <property type="project" value="TreeGrafter"/>
</dbReference>
<comment type="subcellular location">
    <subcellularLocation>
        <location evidence="1">Membrane</location>
        <topology evidence="1">Multi-pass membrane protein</topology>
    </subcellularLocation>
</comment>
<dbReference type="InterPro" id="IPR036640">
    <property type="entry name" value="ABC1_TM_sf"/>
</dbReference>
<evidence type="ECO:0000256" key="1">
    <source>
        <dbReference type="ARBA" id="ARBA00004141"/>
    </source>
</evidence>
<dbReference type="CDD" id="cd18577">
    <property type="entry name" value="ABC_6TM_Pgp_ABCB1_D1_like"/>
    <property type="match status" value="1"/>
</dbReference>
<keyword evidence="3 8" id="KW-0812">Transmembrane</keyword>
<dbReference type="Pfam" id="PF00664">
    <property type="entry name" value="ABC_membrane"/>
    <property type="match status" value="1"/>
</dbReference>
<reference evidence="11 12" key="1">
    <citation type="submission" date="2008-07" db="EMBL/GenBank/DDBJ databases">
        <authorList>
            <person name="El-Sayed N."/>
            <person name="Caler E."/>
            <person name="Inman J."/>
            <person name="Amedeo P."/>
            <person name="Hass B."/>
            <person name="Wortman J."/>
        </authorList>
    </citation>
    <scope>NUCLEOTIDE SEQUENCE [LARGE SCALE GENOMIC DNA]</scope>
    <source>
        <strain evidence="12">ATCC 50983 / TXsc</strain>
    </source>
</reference>
<dbReference type="AlphaFoldDB" id="C5LGL0"/>